<evidence type="ECO:0000256" key="4">
    <source>
        <dbReference type="ARBA" id="ARBA00022695"/>
    </source>
</evidence>
<dbReference type="Pfam" id="PF00817">
    <property type="entry name" value="IMS"/>
    <property type="match status" value="1"/>
</dbReference>
<dbReference type="NCBIfam" id="NF003015">
    <property type="entry name" value="PRK03858.1"/>
    <property type="match status" value="1"/>
</dbReference>
<dbReference type="Gene3D" id="3.30.1490.100">
    <property type="entry name" value="DNA polymerase, Y-family, little finger domain"/>
    <property type="match status" value="1"/>
</dbReference>
<evidence type="ECO:0000256" key="9">
    <source>
        <dbReference type="ARBA" id="ARBA00022932"/>
    </source>
</evidence>
<reference evidence="14" key="1">
    <citation type="submission" date="2020-05" db="EMBL/GenBank/DDBJ databases">
        <authorList>
            <person name="Chiriac C."/>
            <person name="Salcher M."/>
            <person name="Ghai R."/>
            <person name="Kavagutti S V."/>
        </authorList>
    </citation>
    <scope>NUCLEOTIDE SEQUENCE</scope>
</reference>
<dbReference type="Gene3D" id="1.10.150.20">
    <property type="entry name" value="5' to 3' exonuclease, C-terminal subdomain"/>
    <property type="match status" value="1"/>
</dbReference>
<keyword evidence="8" id="KW-0460">Magnesium</keyword>
<proteinExistence type="inferred from homology"/>
<dbReference type="Gene3D" id="3.30.70.270">
    <property type="match status" value="1"/>
</dbReference>
<feature type="compositionally biased region" description="Basic and acidic residues" evidence="12">
    <location>
        <begin position="388"/>
        <end position="397"/>
    </location>
</feature>
<gene>
    <name evidence="14" type="ORF">UFOPK2342_00104</name>
    <name evidence="15" type="ORF">UFOPK2423_00698</name>
    <name evidence="16" type="ORF">UFOPK3266_00162</name>
    <name evidence="17" type="ORF">UFOPK4367_01068</name>
</gene>
<dbReference type="SUPFAM" id="SSF100879">
    <property type="entry name" value="Lesion bypass DNA polymerase (Y-family), little finger domain"/>
    <property type="match status" value="1"/>
</dbReference>
<keyword evidence="4" id="KW-0548">Nucleotidyltransferase</keyword>
<protein>
    <recommendedName>
        <fullName evidence="2">DNA-directed DNA polymerase</fullName>
        <ecNumber evidence="2">2.7.7.7</ecNumber>
    </recommendedName>
</protein>
<evidence type="ECO:0000259" key="13">
    <source>
        <dbReference type="PROSITE" id="PS50173"/>
    </source>
</evidence>
<dbReference type="GO" id="GO:0009432">
    <property type="term" value="P:SOS response"/>
    <property type="evidence" value="ECO:0007669"/>
    <property type="project" value="TreeGrafter"/>
</dbReference>
<keyword evidence="9" id="KW-0239">DNA-directed DNA polymerase</keyword>
<dbReference type="GO" id="GO:0046872">
    <property type="term" value="F:metal ion binding"/>
    <property type="evidence" value="ECO:0007669"/>
    <property type="project" value="UniProtKB-KW"/>
</dbReference>
<evidence type="ECO:0000256" key="3">
    <source>
        <dbReference type="ARBA" id="ARBA00022679"/>
    </source>
</evidence>
<name>A0A6J6LUA0_9ZZZZ</name>
<dbReference type="InterPro" id="IPR022880">
    <property type="entry name" value="DNApol_IV"/>
</dbReference>
<dbReference type="Pfam" id="PF11798">
    <property type="entry name" value="IMS_HHH"/>
    <property type="match status" value="1"/>
</dbReference>
<dbReference type="SUPFAM" id="SSF56672">
    <property type="entry name" value="DNA/RNA polymerases"/>
    <property type="match status" value="1"/>
</dbReference>
<evidence type="ECO:0000313" key="15">
    <source>
        <dbReference type="EMBL" id="CAB4692960.1"/>
    </source>
</evidence>
<evidence type="ECO:0000256" key="10">
    <source>
        <dbReference type="ARBA" id="ARBA00023204"/>
    </source>
</evidence>
<dbReference type="AlphaFoldDB" id="A0A6J6LUA0"/>
<dbReference type="EMBL" id="CAEZXB010000001">
    <property type="protein sequence ID" value="CAB4665406.1"/>
    <property type="molecule type" value="Genomic_DNA"/>
</dbReference>
<feature type="domain" description="UmuC" evidence="13">
    <location>
        <begin position="7"/>
        <end position="186"/>
    </location>
</feature>
<sequence length="397" mass="44262">MRDEATILHIDMDAFYASASLIARPELRGKPVVIGAGPRSVVLSATYEARALGIHAAMPVGRARRLAPHAIFIEPDHELYADISASVMEVFRSFTPLVEPLSLDEAFLDVAGVRRLIGDPIHIAESIRTRIADEQQITCSVGIATTKFVAKIASQHCKPDGLLKIEGDDVLTFLHPLPVKALWGVGPKTEEVLSRLGLRTIADVAHTPKTTLERALGQSAGEHLHNLAWGRDEREVYPWEPEKSISAAETFGEDLDDEEAILRELLRLTERVTQRLRERGFKARTIGISVRFADFSTISRSKTVRDATSVTHDIFETARSLYQNLHLDRVRVRLVSVRLENLEQAGESAEQLLLTQGPKWAESDQARDQANRRFGRGSVRPARLLRRPTRDAQDDSK</sequence>
<comment type="similarity">
    <text evidence="1">Belongs to the DNA polymerase type-Y family.</text>
</comment>
<dbReference type="EMBL" id="CAEZXN010000012">
    <property type="protein sequence ID" value="CAB4692960.1"/>
    <property type="molecule type" value="Genomic_DNA"/>
</dbReference>
<keyword evidence="3" id="KW-0808">Transferase</keyword>
<dbReference type="EMBL" id="CAFBAA010000002">
    <property type="protein sequence ID" value="CAB4840577.1"/>
    <property type="molecule type" value="Genomic_DNA"/>
</dbReference>
<feature type="compositionally biased region" description="Basic and acidic residues" evidence="12">
    <location>
        <begin position="361"/>
        <end position="371"/>
    </location>
</feature>
<evidence type="ECO:0000256" key="11">
    <source>
        <dbReference type="ARBA" id="ARBA00049244"/>
    </source>
</evidence>
<keyword evidence="10" id="KW-0234">DNA repair</keyword>
<dbReference type="EMBL" id="CAFBRC010000073">
    <property type="protein sequence ID" value="CAB5076717.1"/>
    <property type="molecule type" value="Genomic_DNA"/>
</dbReference>
<dbReference type="EC" id="2.7.7.7" evidence="2"/>
<dbReference type="InterPro" id="IPR043128">
    <property type="entry name" value="Rev_trsase/Diguanyl_cyclase"/>
</dbReference>
<dbReference type="GO" id="GO:0042276">
    <property type="term" value="P:error-prone translesion synthesis"/>
    <property type="evidence" value="ECO:0007669"/>
    <property type="project" value="TreeGrafter"/>
</dbReference>
<dbReference type="HAMAP" id="MF_01113">
    <property type="entry name" value="DNApol_IV"/>
    <property type="match status" value="1"/>
</dbReference>
<feature type="region of interest" description="Disordered" evidence="12">
    <location>
        <begin position="360"/>
        <end position="397"/>
    </location>
</feature>
<dbReference type="InterPro" id="IPR017961">
    <property type="entry name" value="DNA_pol_Y-fam_little_finger"/>
</dbReference>
<evidence type="ECO:0000313" key="16">
    <source>
        <dbReference type="EMBL" id="CAB4840577.1"/>
    </source>
</evidence>
<dbReference type="GO" id="GO:0003684">
    <property type="term" value="F:damaged DNA binding"/>
    <property type="evidence" value="ECO:0007669"/>
    <property type="project" value="InterPro"/>
</dbReference>
<evidence type="ECO:0000256" key="7">
    <source>
        <dbReference type="ARBA" id="ARBA00022763"/>
    </source>
</evidence>
<organism evidence="14">
    <name type="scientific">freshwater metagenome</name>
    <dbReference type="NCBI Taxonomy" id="449393"/>
    <lineage>
        <taxon>unclassified sequences</taxon>
        <taxon>metagenomes</taxon>
        <taxon>ecological metagenomes</taxon>
    </lineage>
</organism>
<dbReference type="FunFam" id="3.30.1490.100:FF:000004">
    <property type="entry name" value="DNA polymerase IV"/>
    <property type="match status" value="1"/>
</dbReference>
<dbReference type="InterPro" id="IPR050116">
    <property type="entry name" value="DNA_polymerase-Y"/>
</dbReference>
<evidence type="ECO:0000313" key="17">
    <source>
        <dbReference type="EMBL" id="CAB5076717.1"/>
    </source>
</evidence>
<evidence type="ECO:0000256" key="6">
    <source>
        <dbReference type="ARBA" id="ARBA00022723"/>
    </source>
</evidence>
<dbReference type="InterPro" id="IPR036775">
    <property type="entry name" value="DNA_pol_Y-fam_lit_finger_sf"/>
</dbReference>
<dbReference type="Gene3D" id="3.40.1170.60">
    <property type="match status" value="1"/>
</dbReference>
<dbReference type="GO" id="GO:0003887">
    <property type="term" value="F:DNA-directed DNA polymerase activity"/>
    <property type="evidence" value="ECO:0007669"/>
    <property type="project" value="UniProtKB-KW"/>
</dbReference>
<dbReference type="InterPro" id="IPR001126">
    <property type="entry name" value="UmuC"/>
</dbReference>
<evidence type="ECO:0000256" key="8">
    <source>
        <dbReference type="ARBA" id="ARBA00022842"/>
    </source>
</evidence>
<dbReference type="GO" id="GO:0006260">
    <property type="term" value="P:DNA replication"/>
    <property type="evidence" value="ECO:0007669"/>
    <property type="project" value="UniProtKB-KW"/>
</dbReference>
<keyword evidence="5" id="KW-0235">DNA replication</keyword>
<keyword evidence="6" id="KW-0479">Metal-binding</keyword>
<evidence type="ECO:0000256" key="5">
    <source>
        <dbReference type="ARBA" id="ARBA00022705"/>
    </source>
</evidence>
<dbReference type="PANTHER" id="PTHR11076:SF33">
    <property type="entry name" value="DNA POLYMERASE KAPPA"/>
    <property type="match status" value="1"/>
</dbReference>
<evidence type="ECO:0000313" key="14">
    <source>
        <dbReference type="EMBL" id="CAB4665406.1"/>
    </source>
</evidence>
<dbReference type="Pfam" id="PF11799">
    <property type="entry name" value="IMS_C"/>
    <property type="match status" value="1"/>
</dbReference>
<dbReference type="CDD" id="cd03586">
    <property type="entry name" value="PolY_Pol_IV_kappa"/>
    <property type="match status" value="1"/>
</dbReference>
<keyword evidence="7" id="KW-0227">DNA damage</keyword>
<dbReference type="PROSITE" id="PS50173">
    <property type="entry name" value="UMUC"/>
    <property type="match status" value="1"/>
</dbReference>
<evidence type="ECO:0000256" key="12">
    <source>
        <dbReference type="SAM" id="MobiDB-lite"/>
    </source>
</evidence>
<dbReference type="NCBIfam" id="NF002677">
    <property type="entry name" value="PRK02406.1"/>
    <property type="match status" value="1"/>
</dbReference>
<dbReference type="GO" id="GO:0006281">
    <property type="term" value="P:DNA repair"/>
    <property type="evidence" value="ECO:0007669"/>
    <property type="project" value="UniProtKB-KW"/>
</dbReference>
<dbReference type="PANTHER" id="PTHR11076">
    <property type="entry name" value="DNA REPAIR POLYMERASE UMUC / TRANSFERASE FAMILY MEMBER"/>
    <property type="match status" value="1"/>
</dbReference>
<accession>A0A6J6LUA0</accession>
<dbReference type="InterPro" id="IPR043502">
    <property type="entry name" value="DNA/RNA_pol_sf"/>
</dbReference>
<comment type="catalytic activity">
    <reaction evidence="11">
        <text>DNA(n) + a 2'-deoxyribonucleoside 5'-triphosphate = DNA(n+1) + diphosphate</text>
        <dbReference type="Rhea" id="RHEA:22508"/>
        <dbReference type="Rhea" id="RHEA-COMP:17339"/>
        <dbReference type="Rhea" id="RHEA-COMP:17340"/>
        <dbReference type="ChEBI" id="CHEBI:33019"/>
        <dbReference type="ChEBI" id="CHEBI:61560"/>
        <dbReference type="ChEBI" id="CHEBI:173112"/>
        <dbReference type="EC" id="2.7.7.7"/>
    </reaction>
</comment>
<evidence type="ECO:0000256" key="1">
    <source>
        <dbReference type="ARBA" id="ARBA00010945"/>
    </source>
</evidence>
<dbReference type="InterPro" id="IPR024728">
    <property type="entry name" value="PolY_HhH_motif"/>
</dbReference>
<dbReference type="GO" id="GO:0005829">
    <property type="term" value="C:cytosol"/>
    <property type="evidence" value="ECO:0007669"/>
    <property type="project" value="TreeGrafter"/>
</dbReference>
<evidence type="ECO:0000256" key="2">
    <source>
        <dbReference type="ARBA" id="ARBA00012417"/>
    </source>
</evidence>